<evidence type="ECO:0000313" key="1">
    <source>
        <dbReference type="EMBL" id="MDL2080488.1"/>
    </source>
</evidence>
<protein>
    <submittedName>
        <fullName evidence="1">Uncharacterized protein</fullName>
    </submittedName>
</protein>
<sequence length="107" mass="12153">MGFQGEVWQVRGADGPVGEIRIEEADFPWLHGHFTPGPGYASVRELFARELALLDGIDAHVEEWEAVYAEIERRVSLSSPDGPVAEFLLHIDGDRAWFRWSDEPFED</sequence>
<evidence type="ECO:0000313" key="2">
    <source>
        <dbReference type="Proteomes" id="UP001241926"/>
    </source>
</evidence>
<accession>A0ABT7JAF5</accession>
<gene>
    <name evidence="1" type="ORF">QNN03_28990</name>
</gene>
<keyword evidence="2" id="KW-1185">Reference proteome</keyword>
<dbReference type="RefSeq" id="WP_093721884.1">
    <property type="nucleotide sequence ID" value="NZ_JASJUS010000034.1"/>
</dbReference>
<comment type="caution">
    <text evidence="1">The sequence shown here is derived from an EMBL/GenBank/DDBJ whole genome shotgun (WGS) entry which is preliminary data.</text>
</comment>
<organism evidence="1 2">
    <name type="scientific">Streptomyces fuscus</name>
    <dbReference type="NCBI Taxonomy" id="3048495"/>
    <lineage>
        <taxon>Bacteria</taxon>
        <taxon>Bacillati</taxon>
        <taxon>Actinomycetota</taxon>
        <taxon>Actinomycetes</taxon>
        <taxon>Kitasatosporales</taxon>
        <taxon>Streptomycetaceae</taxon>
        <taxon>Streptomyces</taxon>
    </lineage>
</organism>
<dbReference type="EMBL" id="JASJUS010000034">
    <property type="protein sequence ID" value="MDL2080488.1"/>
    <property type="molecule type" value="Genomic_DNA"/>
</dbReference>
<dbReference type="Proteomes" id="UP001241926">
    <property type="component" value="Unassembled WGS sequence"/>
</dbReference>
<name>A0ABT7JAF5_9ACTN</name>
<reference evidence="1 2" key="1">
    <citation type="submission" date="2023-05" db="EMBL/GenBank/DDBJ databases">
        <title>Streptomyces fuscus sp. nov., a brown-black pigment producing actinomyces isolated from dry sand of Sea duck farm.</title>
        <authorList>
            <person name="Xie J."/>
            <person name="Shen N."/>
        </authorList>
    </citation>
    <scope>NUCLEOTIDE SEQUENCE [LARGE SCALE GENOMIC DNA]</scope>
    <source>
        <strain evidence="1 2">GXMU-J15</strain>
    </source>
</reference>
<proteinExistence type="predicted"/>